<dbReference type="EMBL" id="LAVV01007688">
    <property type="protein sequence ID" value="KNZ55104.1"/>
    <property type="molecule type" value="Genomic_DNA"/>
</dbReference>
<dbReference type="AlphaFoldDB" id="A0A0L6V2V6"/>
<gene>
    <name evidence="2" type="ORF">VP01_2768g1</name>
</gene>
<evidence type="ECO:0000313" key="2">
    <source>
        <dbReference type="EMBL" id="KNZ55104.1"/>
    </source>
</evidence>
<organism evidence="2 3">
    <name type="scientific">Puccinia sorghi</name>
    <dbReference type="NCBI Taxonomy" id="27349"/>
    <lineage>
        <taxon>Eukaryota</taxon>
        <taxon>Fungi</taxon>
        <taxon>Dikarya</taxon>
        <taxon>Basidiomycota</taxon>
        <taxon>Pucciniomycotina</taxon>
        <taxon>Pucciniomycetes</taxon>
        <taxon>Pucciniales</taxon>
        <taxon>Pucciniaceae</taxon>
        <taxon>Puccinia</taxon>
    </lineage>
</organism>
<feature type="region of interest" description="Disordered" evidence="1">
    <location>
        <begin position="461"/>
        <end position="480"/>
    </location>
</feature>
<sequence>MPPVGRGVSSLSFKKTQRQKIDTVALADLKTGLGENYWLAEDIFLAFQALVHVFLGISHCSNIMNQTVKLVESQDAELNQLIKTYAKFWLATKFSSFGKFILALLSFHDWGFQGSNRFVLINLWRFHESHHWSVQNHNMLYIIKIISPLGYSSNHCDFIIVNSFFILVEAVTRQTSGSALNQMLLQIARAFRPNIYLSFINTQHSTNGGLTFSNQMQTRILIFDFLQRITFKVYSAITLTIYASILIQFVEASFKSQPAIPLITFEPILAQPSLLHPSLILMCFDPHFLSLSLSFNLYSFLFKLFYFPHSFLFFLSKLILWISHLKLANRHCPLTSSNPFLELERFVQPNSPLRLGWLYDNGIVGVDVELLGVGLHFAGLLEGMEGLLYLCAQGQRGKNNCLSSFDSPEKCFPFNLFLPSFYTHPHLPTHNSSPQLLPTPIEFLPESLPISTPCNITLIRPPLRPPRSSGPPLRPPDPLGTLPTHLAPCSAFQNDSHPPDPPLIPTQPNKSPEDTFLCLIWSASAFRVYHVISGSYC</sequence>
<reference evidence="2 3" key="1">
    <citation type="submission" date="2015-08" db="EMBL/GenBank/DDBJ databases">
        <title>Next Generation Sequencing and Analysis of the Genome of Puccinia sorghi L Schw, the Causal Agent of Maize Common Rust.</title>
        <authorList>
            <person name="Rochi L."/>
            <person name="Burguener G."/>
            <person name="Darino M."/>
            <person name="Turjanski A."/>
            <person name="Kreff E."/>
            <person name="Dieguez M.J."/>
            <person name="Sacco F."/>
        </authorList>
    </citation>
    <scope>NUCLEOTIDE SEQUENCE [LARGE SCALE GENOMIC DNA]</scope>
    <source>
        <strain evidence="2 3">RO10H11247</strain>
    </source>
</reference>
<evidence type="ECO:0000313" key="3">
    <source>
        <dbReference type="Proteomes" id="UP000037035"/>
    </source>
</evidence>
<proteinExistence type="predicted"/>
<dbReference type="VEuPathDB" id="FungiDB:VP01_2768g1"/>
<accession>A0A0L6V2V6</accession>
<comment type="caution">
    <text evidence="2">The sequence shown here is derived from an EMBL/GenBank/DDBJ whole genome shotgun (WGS) entry which is preliminary data.</text>
</comment>
<evidence type="ECO:0000256" key="1">
    <source>
        <dbReference type="SAM" id="MobiDB-lite"/>
    </source>
</evidence>
<feature type="compositionally biased region" description="Pro residues" evidence="1">
    <location>
        <begin position="462"/>
        <end position="478"/>
    </location>
</feature>
<protein>
    <submittedName>
        <fullName evidence="2">Uncharacterized protein</fullName>
    </submittedName>
</protein>
<dbReference type="Proteomes" id="UP000037035">
    <property type="component" value="Unassembled WGS sequence"/>
</dbReference>
<keyword evidence="3" id="KW-1185">Reference proteome</keyword>
<name>A0A0L6V2V6_9BASI</name>